<evidence type="ECO:0000259" key="8">
    <source>
        <dbReference type="PROSITE" id="PS50994"/>
    </source>
</evidence>
<dbReference type="CDD" id="cd01647">
    <property type="entry name" value="RT_LTR"/>
    <property type="match status" value="1"/>
</dbReference>
<organism evidence="9 10">
    <name type="scientific">Tanacetum coccineum</name>
    <dbReference type="NCBI Taxonomy" id="301880"/>
    <lineage>
        <taxon>Eukaryota</taxon>
        <taxon>Viridiplantae</taxon>
        <taxon>Streptophyta</taxon>
        <taxon>Embryophyta</taxon>
        <taxon>Tracheophyta</taxon>
        <taxon>Spermatophyta</taxon>
        <taxon>Magnoliopsida</taxon>
        <taxon>eudicotyledons</taxon>
        <taxon>Gunneridae</taxon>
        <taxon>Pentapetalae</taxon>
        <taxon>asterids</taxon>
        <taxon>campanulids</taxon>
        <taxon>Asterales</taxon>
        <taxon>Asteraceae</taxon>
        <taxon>Asteroideae</taxon>
        <taxon>Anthemideae</taxon>
        <taxon>Anthemidinae</taxon>
        <taxon>Tanacetum</taxon>
    </lineage>
</organism>
<evidence type="ECO:0000259" key="7">
    <source>
        <dbReference type="PROSITE" id="PS50878"/>
    </source>
</evidence>
<dbReference type="Gene3D" id="3.30.70.270">
    <property type="match status" value="1"/>
</dbReference>
<dbReference type="Gene3D" id="1.10.340.70">
    <property type="match status" value="1"/>
</dbReference>
<keyword evidence="2" id="KW-0548">Nucleotidyltransferase</keyword>
<dbReference type="InterPro" id="IPR036397">
    <property type="entry name" value="RNaseH_sf"/>
</dbReference>
<dbReference type="InterPro" id="IPR001584">
    <property type="entry name" value="Integrase_cat-core"/>
</dbReference>
<gene>
    <name evidence="9" type="ORF">Tco_1114034</name>
</gene>
<keyword evidence="4" id="KW-0255">Endonuclease</keyword>
<reference evidence="9" key="2">
    <citation type="submission" date="2022-01" db="EMBL/GenBank/DDBJ databases">
        <authorList>
            <person name="Yamashiro T."/>
            <person name="Shiraishi A."/>
            <person name="Satake H."/>
            <person name="Nakayama K."/>
        </authorList>
    </citation>
    <scope>NUCLEOTIDE SEQUENCE</scope>
</reference>
<dbReference type="EMBL" id="BQNB010021179">
    <property type="protein sequence ID" value="GJU03696.1"/>
    <property type="molecule type" value="Genomic_DNA"/>
</dbReference>
<evidence type="ECO:0000256" key="3">
    <source>
        <dbReference type="ARBA" id="ARBA00022722"/>
    </source>
</evidence>
<reference evidence="9" key="1">
    <citation type="journal article" date="2022" name="Int. J. Mol. Sci.">
        <title>Draft Genome of Tanacetum Coccineum: Genomic Comparison of Closely Related Tanacetum-Family Plants.</title>
        <authorList>
            <person name="Yamashiro T."/>
            <person name="Shiraishi A."/>
            <person name="Nakayama K."/>
            <person name="Satake H."/>
        </authorList>
    </citation>
    <scope>NUCLEOTIDE SEQUENCE</scope>
</reference>
<evidence type="ECO:0000256" key="6">
    <source>
        <dbReference type="ARBA" id="ARBA00022918"/>
    </source>
</evidence>
<dbReference type="InterPro" id="IPR000477">
    <property type="entry name" value="RT_dom"/>
</dbReference>
<sequence>MDLMNRVCKPYLDKFVIAFIDDILIYSKSEEEHKVHLKTILDLLKKEKLYAKVSKCEFWLHEVQFLGHIVNRDGIYVDPSKVESVKNWKTPESSTEIRSFLGLAGDEQDEAFRILKEKLCNAPVLELLDRPDDFVVYYDASKQGFGCVLMQRGKVIAYASRQLKKHEKNFTTHDLELGAVVFALKIWRHYLYGTKSIIYTDHKSLQYIFDQKDLNMCQRRWIKLLRDYECEIKYHPGKANVAKILEAQGEASKDLKAPAEWLRGLEKHFEQRDDGGIYFYDRIWIPLVGGVRKLIMDEAHTSRYSIHPGADKMYHDLRDLYWWPSMKRDIAEYVSKCLTCSKIKFEHQKPSGLLQQPEIPEWKWEKITMDLVTKLHRISGGYDAIWVIVDRLTKSGHFLPIREDYKMEKLARIYINEIVARHGVPVSIISHRNSRFASHLWKALQEALGTKLHMSTAYHLETDGQRERTIQTLEDMLRACVMDFGGSWDAHIPLVEFSYNNSYHASIKCAPFEALYGQKCRSP</sequence>
<evidence type="ECO:0000256" key="5">
    <source>
        <dbReference type="ARBA" id="ARBA00022801"/>
    </source>
</evidence>
<dbReference type="PANTHER" id="PTHR37984:SF5">
    <property type="entry name" value="PROTEIN NYNRIN-LIKE"/>
    <property type="match status" value="1"/>
</dbReference>
<dbReference type="InterPro" id="IPR050951">
    <property type="entry name" value="Retrovirus_Pol_polyprotein"/>
</dbReference>
<keyword evidence="5" id="KW-0378">Hydrolase</keyword>
<dbReference type="PROSITE" id="PS50878">
    <property type="entry name" value="RT_POL"/>
    <property type="match status" value="1"/>
</dbReference>
<keyword evidence="6 9" id="KW-0695">RNA-directed DNA polymerase</keyword>
<dbReference type="InterPro" id="IPR041588">
    <property type="entry name" value="Integrase_H2C2"/>
</dbReference>
<dbReference type="Pfam" id="PF00078">
    <property type="entry name" value="RVT_1"/>
    <property type="match status" value="1"/>
</dbReference>
<keyword evidence="3" id="KW-0540">Nuclease</keyword>
<dbReference type="GO" id="GO:0003964">
    <property type="term" value="F:RNA-directed DNA polymerase activity"/>
    <property type="evidence" value="ECO:0007669"/>
    <property type="project" value="UniProtKB-KW"/>
</dbReference>
<dbReference type="PANTHER" id="PTHR37984">
    <property type="entry name" value="PROTEIN CBG26694"/>
    <property type="match status" value="1"/>
</dbReference>
<evidence type="ECO:0000256" key="2">
    <source>
        <dbReference type="ARBA" id="ARBA00022695"/>
    </source>
</evidence>
<feature type="domain" description="Integrase catalytic" evidence="8">
    <location>
        <begin position="356"/>
        <end position="519"/>
    </location>
</feature>
<dbReference type="CDD" id="cd09274">
    <property type="entry name" value="RNase_HI_RT_Ty3"/>
    <property type="match status" value="1"/>
</dbReference>
<proteinExistence type="predicted"/>
<dbReference type="PROSITE" id="PS50994">
    <property type="entry name" value="INTEGRASE"/>
    <property type="match status" value="1"/>
</dbReference>
<dbReference type="SUPFAM" id="SSF56672">
    <property type="entry name" value="DNA/RNA polymerases"/>
    <property type="match status" value="1"/>
</dbReference>
<dbReference type="Proteomes" id="UP001151760">
    <property type="component" value="Unassembled WGS sequence"/>
</dbReference>
<protein>
    <submittedName>
        <fullName evidence="9">Reverse transcriptase domain-containing protein</fullName>
    </submittedName>
</protein>
<dbReference type="InterPro" id="IPR041373">
    <property type="entry name" value="RT_RNaseH"/>
</dbReference>
<dbReference type="InterPro" id="IPR043502">
    <property type="entry name" value="DNA/RNA_pol_sf"/>
</dbReference>
<evidence type="ECO:0000256" key="4">
    <source>
        <dbReference type="ARBA" id="ARBA00022759"/>
    </source>
</evidence>
<accession>A0ABQ5IV11</accession>
<comment type="caution">
    <text evidence="9">The sequence shown here is derived from an EMBL/GenBank/DDBJ whole genome shotgun (WGS) entry which is preliminary data.</text>
</comment>
<dbReference type="Pfam" id="PF17917">
    <property type="entry name" value="RT_RNaseH"/>
    <property type="match status" value="1"/>
</dbReference>
<evidence type="ECO:0000256" key="1">
    <source>
        <dbReference type="ARBA" id="ARBA00022679"/>
    </source>
</evidence>
<dbReference type="InterPro" id="IPR012337">
    <property type="entry name" value="RNaseH-like_sf"/>
</dbReference>
<evidence type="ECO:0000313" key="10">
    <source>
        <dbReference type="Proteomes" id="UP001151760"/>
    </source>
</evidence>
<feature type="domain" description="Reverse transcriptase" evidence="7">
    <location>
        <begin position="1"/>
        <end position="70"/>
    </location>
</feature>
<dbReference type="Pfam" id="PF17921">
    <property type="entry name" value="Integrase_H2C2"/>
    <property type="match status" value="1"/>
</dbReference>
<keyword evidence="10" id="KW-1185">Reference proteome</keyword>
<dbReference type="Gene3D" id="3.30.420.10">
    <property type="entry name" value="Ribonuclease H-like superfamily/Ribonuclease H"/>
    <property type="match status" value="1"/>
</dbReference>
<keyword evidence="1" id="KW-0808">Transferase</keyword>
<evidence type="ECO:0000313" key="9">
    <source>
        <dbReference type="EMBL" id="GJU03696.1"/>
    </source>
</evidence>
<name>A0ABQ5IV11_9ASTR</name>
<dbReference type="InterPro" id="IPR043128">
    <property type="entry name" value="Rev_trsase/Diguanyl_cyclase"/>
</dbReference>
<dbReference type="SUPFAM" id="SSF53098">
    <property type="entry name" value="Ribonuclease H-like"/>
    <property type="match status" value="1"/>
</dbReference>